<dbReference type="AlphaFoldDB" id="A0A8J6N082"/>
<dbReference type="Gene3D" id="3.40.50.12780">
    <property type="entry name" value="N-terminal domain of ligase-like"/>
    <property type="match status" value="1"/>
</dbReference>
<dbReference type="EMBL" id="JACNJD010000233">
    <property type="protein sequence ID" value="MBC8177748.1"/>
    <property type="molecule type" value="Genomic_DNA"/>
</dbReference>
<dbReference type="InterPro" id="IPR042099">
    <property type="entry name" value="ANL_N_sf"/>
</dbReference>
<dbReference type="SUPFAM" id="SSF56801">
    <property type="entry name" value="Acetyl-CoA synthetase-like"/>
    <property type="match status" value="1"/>
</dbReference>
<dbReference type="InterPro" id="IPR025110">
    <property type="entry name" value="AMP-bd_C"/>
</dbReference>
<dbReference type="InterPro" id="IPR020845">
    <property type="entry name" value="AMP-binding_CS"/>
</dbReference>
<feature type="domain" description="AMP-dependent synthetase/ligase" evidence="1">
    <location>
        <begin position="37"/>
        <end position="419"/>
    </location>
</feature>
<evidence type="ECO:0000259" key="1">
    <source>
        <dbReference type="Pfam" id="PF00501"/>
    </source>
</evidence>
<reference evidence="3 4" key="1">
    <citation type="submission" date="2020-08" db="EMBL/GenBank/DDBJ databases">
        <title>Bridging the membrane lipid divide: bacteria of the FCB group superphylum have the potential to synthesize archaeal ether lipids.</title>
        <authorList>
            <person name="Villanueva L."/>
            <person name="Von Meijenfeldt F.A.B."/>
            <person name="Westbye A.B."/>
            <person name="Yadav S."/>
            <person name="Hopmans E.C."/>
            <person name="Dutilh B.E."/>
            <person name="Sinninghe Damste J.S."/>
        </authorList>
    </citation>
    <scope>NUCLEOTIDE SEQUENCE [LARGE SCALE GENOMIC DNA]</scope>
    <source>
        <strain evidence="3">NIOZ-UU27</strain>
    </source>
</reference>
<dbReference type="NCBIfam" id="NF005714">
    <property type="entry name" value="PRK07529.1"/>
    <property type="match status" value="1"/>
</dbReference>
<dbReference type="PANTHER" id="PTHR43767:SF1">
    <property type="entry name" value="NONRIBOSOMAL PEPTIDE SYNTHASE PES1 (EUROFUNG)-RELATED"/>
    <property type="match status" value="1"/>
</dbReference>
<feature type="domain" description="AMP-binding enzyme C-terminal" evidence="2">
    <location>
        <begin position="470"/>
        <end position="545"/>
    </location>
</feature>
<dbReference type="InterPro" id="IPR045851">
    <property type="entry name" value="AMP-bd_C_sf"/>
</dbReference>
<protein>
    <submittedName>
        <fullName evidence="3">Acyl-CoA synthetase</fullName>
    </submittedName>
</protein>
<dbReference type="GO" id="GO:0016878">
    <property type="term" value="F:acid-thiol ligase activity"/>
    <property type="evidence" value="ECO:0007669"/>
    <property type="project" value="UniProtKB-ARBA"/>
</dbReference>
<proteinExistence type="predicted"/>
<comment type="caution">
    <text evidence="3">The sequence shown here is derived from an EMBL/GenBank/DDBJ whole genome shotgun (WGS) entry which is preliminary data.</text>
</comment>
<dbReference type="InterPro" id="IPR050237">
    <property type="entry name" value="ATP-dep_AMP-bd_enzyme"/>
</dbReference>
<dbReference type="PROSITE" id="PS00455">
    <property type="entry name" value="AMP_BINDING"/>
    <property type="match status" value="1"/>
</dbReference>
<dbReference type="Gene3D" id="3.30.300.30">
    <property type="match status" value="1"/>
</dbReference>
<accession>A0A8J6N082</accession>
<gene>
    <name evidence="3" type="ORF">H8E19_10120</name>
</gene>
<sequence length="623" mass="68892">MEELKIKNLADIEKFEKIPFEDRLDFFNTYDILKHGASINPEAIALSFFLSGESYANPSQVTYRDLLAQITRTANLFHDLGVGPRDVITYLLPNLPQTHYVLWGGEAAGIVNPINPMLEASTIREICQAAGTKVLVALGEFEGSDIWEKVSIVRKGLPKLKAIIRVMGPGDEKEGIYGYDEVITGYQGDKLDSGRVIDPDDIASMYHTGGTTGTPKLAPHTHFNEAVMVFMLASATELKPGETTLCGLPLFHVNGTTVTGSMPFSIGAHVVLLGVMGYRDPTVMQNFYKIVEHYQAVTFSSVPTVLSVLLDIPKGDADISSLRYAVCGAAPLSVELFKRFEAHSGMKIIEGYGLTEGTCVSSVNPYYGEQKVGSIGIRIPYHEMKVFITDDENRFVREAETDEIGSVCIKGPNVFKGYLDEAHNRGIWPKEGWFNTGDLGRQDSDGYFWLTGRKKELIIRGGHNIDPAAIEEPLYRLDGVQVAAAVGRPDPHAGEVPVVYVQLQEGAELTEEGILDYLKKEIGERAAIPKEIFIIEQVPLTPVGKIFKPALRWKAIKQVYRKELEVFGDMIDSVDVKVREDKVHGSLAVISIKPAPQVSNEEIQGKVNQVLTRYTVKYRLEVV</sequence>
<dbReference type="Pfam" id="PF13193">
    <property type="entry name" value="AMP-binding_C"/>
    <property type="match status" value="1"/>
</dbReference>
<evidence type="ECO:0000313" key="3">
    <source>
        <dbReference type="EMBL" id="MBC8177748.1"/>
    </source>
</evidence>
<dbReference type="PANTHER" id="PTHR43767">
    <property type="entry name" value="LONG-CHAIN-FATTY-ACID--COA LIGASE"/>
    <property type="match status" value="1"/>
</dbReference>
<evidence type="ECO:0000313" key="4">
    <source>
        <dbReference type="Proteomes" id="UP000650524"/>
    </source>
</evidence>
<evidence type="ECO:0000259" key="2">
    <source>
        <dbReference type="Pfam" id="PF13193"/>
    </source>
</evidence>
<dbReference type="Pfam" id="PF00501">
    <property type="entry name" value="AMP-binding"/>
    <property type="match status" value="1"/>
</dbReference>
<organism evidence="3 4">
    <name type="scientific">Candidatus Desulfacyla euxinica</name>
    <dbReference type="NCBI Taxonomy" id="2841693"/>
    <lineage>
        <taxon>Bacteria</taxon>
        <taxon>Deltaproteobacteria</taxon>
        <taxon>Candidatus Desulfacyla</taxon>
    </lineage>
</organism>
<dbReference type="InterPro" id="IPR000873">
    <property type="entry name" value="AMP-dep_synth/lig_dom"/>
</dbReference>
<dbReference type="Proteomes" id="UP000650524">
    <property type="component" value="Unassembled WGS sequence"/>
</dbReference>
<name>A0A8J6N082_9DELT</name>